<proteinExistence type="predicted"/>
<evidence type="ECO:0000313" key="3">
    <source>
        <dbReference type="Proteomes" id="UP001199206"/>
    </source>
</evidence>
<dbReference type="RefSeq" id="WP_425612030.1">
    <property type="nucleotide sequence ID" value="NZ_CAWLZN010000001.1"/>
</dbReference>
<gene>
    <name evidence="2" type="ORF">LL965_17005</name>
</gene>
<name>A0ABS8HK63_9XANT</name>
<dbReference type="EMBL" id="JAJGQJ010000049">
    <property type="protein sequence ID" value="MCC4621696.1"/>
    <property type="molecule type" value="Genomic_DNA"/>
</dbReference>
<dbReference type="PANTHER" id="PTHR30251">
    <property type="entry name" value="PILUS ASSEMBLY CHAPERONE"/>
    <property type="match status" value="1"/>
</dbReference>
<dbReference type="PANTHER" id="PTHR30251:SF0">
    <property type="entry name" value="FIMBRIAL CHAPERONE PROTEIN ELFD-RELATED"/>
    <property type="match status" value="1"/>
</dbReference>
<keyword evidence="3" id="KW-1185">Reference proteome</keyword>
<dbReference type="Proteomes" id="UP001199206">
    <property type="component" value="Unassembled WGS sequence"/>
</dbReference>
<protein>
    <submittedName>
        <fullName evidence="2">Fimbria/pilus periplasmic chaperone</fullName>
    </submittedName>
</protein>
<accession>A0ABS8HK63</accession>
<dbReference type="PRINTS" id="PR00969">
    <property type="entry name" value="CHAPERONPILI"/>
</dbReference>
<dbReference type="Pfam" id="PF00345">
    <property type="entry name" value="PapD_N"/>
    <property type="match status" value="1"/>
</dbReference>
<dbReference type="InterPro" id="IPR001829">
    <property type="entry name" value="Pili_assmbl_chaperone_bac"/>
</dbReference>
<organism evidence="2 3">
    <name type="scientific">Xanthomonas cassavae CFBP 4642</name>
    <dbReference type="NCBI Taxonomy" id="1219375"/>
    <lineage>
        <taxon>Bacteria</taxon>
        <taxon>Pseudomonadati</taxon>
        <taxon>Pseudomonadota</taxon>
        <taxon>Gammaproteobacteria</taxon>
        <taxon>Lysobacterales</taxon>
        <taxon>Lysobacteraceae</taxon>
        <taxon>Xanthomonas</taxon>
    </lineage>
</organism>
<reference evidence="2 3" key="1">
    <citation type="submission" date="2021-10" db="EMBL/GenBank/DDBJ databases">
        <title>Genome sequencing of Xanthomonas strains from NCPPB.</title>
        <authorList>
            <person name="Hussein R."/>
            <person name="Harrison J."/>
            <person name="Studholme D.J."/>
            <person name="Vicente J."/>
            <person name="Grant M."/>
        </authorList>
    </citation>
    <scope>NUCLEOTIDE SEQUENCE [LARGE SCALE GENOMIC DNA]</scope>
    <source>
        <strain evidence="2 3">NCPPB 101</strain>
    </source>
</reference>
<dbReference type="InterPro" id="IPR008962">
    <property type="entry name" value="PapD-like_sf"/>
</dbReference>
<evidence type="ECO:0000259" key="1">
    <source>
        <dbReference type="Pfam" id="PF00345"/>
    </source>
</evidence>
<sequence length="58" mass="6391">MEKSHNFIVTPPLYSAGPSNENTVHLMYVGPQPAADREKIYYLNAKAIPSVDEKSAVT</sequence>
<feature type="domain" description="Pili assembly chaperone N-terminal" evidence="1">
    <location>
        <begin position="3"/>
        <end position="54"/>
    </location>
</feature>
<evidence type="ECO:0000313" key="2">
    <source>
        <dbReference type="EMBL" id="MCC4621696.1"/>
    </source>
</evidence>
<dbReference type="InterPro" id="IPR016147">
    <property type="entry name" value="Pili_assmbl_chaperone_N"/>
</dbReference>
<dbReference type="InterPro" id="IPR013783">
    <property type="entry name" value="Ig-like_fold"/>
</dbReference>
<comment type="caution">
    <text evidence="2">The sequence shown here is derived from an EMBL/GenBank/DDBJ whole genome shotgun (WGS) entry which is preliminary data.</text>
</comment>
<dbReference type="SUPFAM" id="SSF49354">
    <property type="entry name" value="PapD-like"/>
    <property type="match status" value="1"/>
</dbReference>
<dbReference type="Gene3D" id="2.60.40.10">
    <property type="entry name" value="Immunoglobulins"/>
    <property type="match status" value="1"/>
</dbReference>
<dbReference type="InterPro" id="IPR050643">
    <property type="entry name" value="Periplasmic_pilus_chap"/>
</dbReference>